<evidence type="ECO:0000313" key="2">
    <source>
        <dbReference type="EMBL" id="OWP01940.1"/>
    </source>
</evidence>
<feature type="compositionally biased region" description="Basic and acidic residues" evidence="1">
    <location>
        <begin position="427"/>
        <end position="443"/>
    </location>
</feature>
<dbReference type="Pfam" id="PF07350">
    <property type="entry name" value="Gig2-like"/>
    <property type="match status" value="1"/>
</dbReference>
<gene>
    <name evidence="2" type="ORF">B2J93_5391</name>
</gene>
<feature type="region of interest" description="Disordered" evidence="1">
    <location>
        <begin position="421"/>
        <end position="443"/>
    </location>
</feature>
<sequence length="485" mass="54189">MATVATIVPVKSRPSSSSLASTNPEIKLISRLKKDDRPGDVWATLDSELPKPLDGRFVDIKRRLVTSENHAAVQDSWNRLLIALKDRAAEIEIAGPDYVPTVDFASIGSDGRFPQGVADLIKSRGCCVVRGVVGREQALEWKSQLIDYVTRHPAVAGNPLPPRDPQWWKVYWTKPQLQARSHPSVIACQTAMSNLFSCGQDIEIDLSSQALYADRFRVRHPGDSRTLPAHLDNGSIERWEDEENSRTFRAIWEGKWEDYDAWNMDHRAQAVIDLYGGPGACSVFRSIQGWLSLADNAPRQGTLQLLPDIRLSTAYILLRPFFDKNDNLDMESTYFYGADPGMGQVVKESWHPGLYMDKTIVSAPKAAPGDYVFWHCDMVHKVEETHGGTSDSSVAYIPVVPLTAYNIGNLVEQRKAFLEGVPPPDMVSRDGEEQEKHHEDRGKVEDILTLEGRRIMGLEQFDVEEEGLTPGQVAIRALANEVLGF</sequence>
<comment type="caution">
    <text evidence="2">The sequence shown here is derived from an EMBL/GenBank/DDBJ whole genome shotgun (WGS) entry which is preliminary data.</text>
</comment>
<dbReference type="Proteomes" id="UP000242519">
    <property type="component" value="Unassembled WGS sequence"/>
</dbReference>
<keyword evidence="3" id="KW-1185">Reference proteome</keyword>
<dbReference type="SUPFAM" id="SSF51197">
    <property type="entry name" value="Clavaminate synthase-like"/>
    <property type="match status" value="1"/>
</dbReference>
<protein>
    <recommendedName>
        <fullName evidence="4">DUF1479 domain protein</fullName>
    </recommendedName>
</protein>
<dbReference type="STRING" id="503106.A0A218Z2T3"/>
<dbReference type="AlphaFoldDB" id="A0A218Z2T3"/>
<evidence type="ECO:0000313" key="3">
    <source>
        <dbReference type="Proteomes" id="UP000242519"/>
    </source>
</evidence>
<dbReference type="OrthoDB" id="8249012at2759"/>
<reference evidence="2 3" key="1">
    <citation type="submission" date="2017-04" db="EMBL/GenBank/DDBJ databases">
        <title>Draft genome sequence of Marssonina coronaria NL1: causal agent of apple blotch.</title>
        <authorList>
            <person name="Cheng Q."/>
        </authorList>
    </citation>
    <scope>NUCLEOTIDE SEQUENCE [LARGE SCALE GENOMIC DNA]</scope>
    <source>
        <strain evidence="2 3">NL1</strain>
    </source>
</reference>
<organism evidence="2 3">
    <name type="scientific">Diplocarpon coronariae</name>
    <dbReference type="NCBI Taxonomy" id="2795749"/>
    <lineage>
        <taxon>Eukaryota</taxon>
        <taxon>Fungi</taxon>
        <taxon>Dikarya</taxon>
        <taxon>Ascomycota</taxon>
        <taxon>Pezizomycotina</taxon>
        <taxon>Leotiomycetes</taxon>
        <taxon>Helotiales</taxon>
        <taxon>Drepanopezizaceae</taxon>
        <taxon>Diplocarpon</taxon>
    </lineage>
</organism>
<dbReference type="InterPro" id="IPR010856">
    <property type="entry name" value="Gig2-like"/>
</dbReference>
<dbReference type="InterPro" id="IPR027443">
    <property type="entry name" value="IPNS-like_sf"/>
</dbReference>
<dbReference type="PANTHER" id="PTHR30613:SF1">
    <property type="entry name" value="DUF1479 DOMAIN PROTEIN (AFU_ORTHOLOGUE AFUA_5G09280)"/>
    <property type="match status" value="1"/>
</dbReference>
<dbReference type="InParanoid" id="A0A218Z2T3"/>
<evidence type="ECO:0008006" key="4">
    <source>
        <dbReference type="Google" id="ProtNLM"/>
    </source>
</evidence>
<dbReference type="Gene3D" id="2.60.120.330">
    <property type="entry name" value="B-lactam Antibiotic, Isopenicillin N Synthase, Chain"/>
    <property type="match status" value="1"/>
</dbReference>
<dbReference type="PANTHER" id="PTHR30613">
    <property type="entry name" value="UNCHARACTERIZED PROTEIN YBIU-RELATED"/>
    <property type="match status" value="1"/>
</dbReference>
<accession>A0A218Z2T3</accession>
<name>A0A218Z2T3_9HELO</name>
<evidence type="ECO:0000256" key="1">
    <source>
        <dbReference type="SAM" id="MobiDB-lite"/>
    </source>
</evidence>
<proteinExistence type="predicted"/>
<dbReference type="EMBL" id="MZNU01000254">
    <property type="protein sequence ID" value="OWP01940.1"/>
    <property type="molecule type" value="Genomic_DNA"/>
</dbReference>